<feature type="zinc finger region" description="C3H1-type" evidence="8">
    <location>
        <begin position="376"/>
        <end position="400"/>
    </location>
</feature>
<dbReference type="Gene3D" id="4.10.1000.40">
    <property type="match status" value="1"/>
</dbReference>
<keyword evidence="6 8" id="KW-0862">Zinc</keyword>
<feature type="domain" description="C3H1-type" evidence="10">
    <location>
        <begin position="376"/>
        <end position="400"/>
    </location>
</feature>
<evidence type="ECO:0000259" key="10">
    <source>
        <dbReference type="PROSITE" id="PS50103"/>
    </source>
</evidence>
<dbReference type="PANTHER" id="PTHR14738:SF29">
    <property type="entry name" value="ZINC FINGER CCCH DOMAIN-CONTAINING PROTEIN 14"/>
    <property type="match status" value="1"/>
</dbReference>
<evidence type="ECO:0000256" key="3">
    <source>
        <dbReference type="ARBA" id="ARBA00022723"/>
    </source>
</evidence>
<evidence type="ECO:0000313" key="11">
    <source>
        <dbReference type="EMBL" id="CED83875.1"/>
    </source>
</evidence>
<evidence type="ECO:0000256" key="1">
    <source>
        <dbReference type="ARBA" id="ARBA00004123"/>
    </source>
</evidence>
<accession>A0A0F7STH9</accession>
<dbReference type="InterPro" id="IPR049017">
    <property type="entry name" value="Nab2_Znf4"/>
</dbReference>
<reference evidence="11" key="1">
    <citation type="submission" date="2014-08" db="EMBL/GenBank/DDBJ databases">
        <authorList>
            <person name="Sharma Rahul"/>
            <person name="Thines Marco"/>
        </authorList>
    </citation>
    <scope>NUCLEOTIDE SEQUENCE</scope>
</reference>
<dbReference type="GO" id="GO:0008270">
    <property type="term" value="F:zinc ion binding"/>
    <property type="evidence" value="ECO:0007669"/>
    <property type="project" value="UniProtKB-KW"/>
</dbReference>
<feature type="compositionally biased region" description="Basic and acidic residues" evidence="9">
    <location>
        <begin position="613"/>
        <end position="623"/>
    </location>
</feature>
<evidence type="ECO:0000256" key="5">
    <source>
        <dbReference type="ARBA" id="ARBA00022771"/>
    </source>
</evidence>
<dbReference type="PROSITE" id="PS50103">
    <property type="entry name" value="ZF_C3H1"/>
    <property type="match status" value="1"/>
</dbReference>
<comment type="similarity">
    <text evidence="2">Belongs to the ZC3H14 family.</text>
</comment>
<evidence type="ECO:0000256" key="7">
    <source>
        <dbReference type="ARBA" id="ARBA00023242"/>
    </source>
</evidence>
<feature type="compositionally biased region" description="Polar residues" evidence="9">
    <location>
        <begin position="554"/>
        <end position="576"/>
    </location>
</feature>
<protein>
    <submittedName>
        <fullName evidence="11">Nuclear polyadenylated RNA binding protein</fullName>
    </submittedName>
</protein>
<evidence type="ECO:0000256" key="2">
    <source>
        <dbReference type="ARBA" id="ARBA00008423"/>
    </source>
</evidence>
<evidence type="ECO:0000256" key="8">
    <source>
        <dbReference type="PROSITE-ProRule" id="PRU00723"/>
    </source>
</evidence>
<feature type="region of interest" description="Disordered" evidence="9">
    <location>
        <begin position="613"/>
        <end position="653"/>
    </location>
</feature>
<dbReference type="InterPro" id="IPR000571">
    <property type="entry name" value="Znf_CCCH"/>
</dbReference>
<keyword evidence="4" id="KW-0677">Repeat</keyword>
<dbReference type="InterPro" id="IPR040366">
    <property type="entry name" value="Nab2/ZC3H14"/>
</dbReference>
<feature type="region of interest" description="Disordered" evidence="9">
    <location>
        <begin position="149"/>
        <end position="195"/>
    </location>
</feature>
<feature type="compositionally biased region" description="Pro residues" evidence="9">
    <location>
        <begin position="95"/>
        <end position="105"/>
    </location>
</feature>
<feature type="region of interest" description="Disordered" evidence="9">
    <location>
        <begin position="87"/>
        <end position="106"/>
    </location>
</feature>
<dbReference type="EMBL" id="LN483157">
    <property type="protein sequence ID" value="CED83875.1"/>
    <property type="molecule type" value="Genomic_DNA"/>
</dbReference>
<keyword evidence="5 8" id="KW-0863">Zinc-finger</keyword>
<evidence type="ECO:0000256" key="9">
    <source>
        <dbReference type="SAM" id="MobiDB-lite"/>
    </source>
</evidence>
<comment type="subcellular location">
    <subcellularLocation>
        <location evidence="1">Nucleus</location>
    </subcellularLocation>
</comment>
<dbReference type="Pfam" id="PF14608">
    <property type="entry name" value="zf-CCCH_2"/>
    <property type="match status" value="3"/>
</dbReference>
<dbReference type="AlphaFoldDB" id="A0A0F7STH9"/>
<keyword evidence="7" id="KW-0539">Nucleus</keyword>
<proteinExistence type="inferred from homology"/>
<feature type="region of interest" description="Disordered" evidence="9">
    <location>
        <begin position="311"/>
        <end position="356"/>
    </location>
</feature>
<feature type="compositionally biased region" description="Low complexity" evidence="9">
    <location>
        <begin position="311"/>
        <end position="351"/>
    </location>
</feature>
<dbReference type="InterPro" id="IPR043094">
    <property type="entry name" value="Nab2/ZC3H14_N_sf"/>
</dbReference>
<organism evidence="11">
    <name type="scientific">Phaffia rhodozyma</name>
    <name type="common">Yeast</name>
    <name type="synonym">Xanthophyllomyces dendrorhous</name>
    <dbReference type="NCBI Taxonomy" id="264483"/>
    <lineage>
        <taxon>Eukaryota</taxon>
        <taxon>Fungi</taxon>
        <taxon>Dikarya</taxon>
        <taxon>Basidiomycota</taxon>
        <taxon>Agaricomycotina</taxon>
        <taxon>Tremellomycetes</taxon>
        <taxon>Cystofilobasidiales</taxon>
        <taxon>Mrakiaceae</taxon>
        <taxon>Phaffia</taxon>
    </lineage>
</organism>
<dbReference type="PANTHER" id="PTHR14738">
    <property type="entry name" value="ZINC FINGER CCCH DOMAIN-CONTAINING PROTEIN 14"/>
    <property type="match status" value="1"/>
</dbReference>
<dbReference type="GO" id="GO:0043488">
    <property type="term" value="P:regulation of mRNA stability"/>
    <property type="evidence" value="ECO:0007669"/>
    <property type="project" value="InterPro"/>
</dbReference>
<feature type="region of interest" description="Disordered" evidence="9">
    <location>
        <begin position="549"/>
        <end position="578"/>
    </location>
</feature>
<dbReference type="GO" id="GO:0005634">
    <property type="term" value="C:nucleus"/>
    <property type="evidence" value="ECO:0007669"/>
    <property type="project" value="UniProtKB-SubCell"/>
</dbReference>
<name>A0A0F7STH9_PHARH</name>
<dbReference type="Pfam" id="PF21803">
    <property type="entry name" value="Nab2-zf4"/>
    <property type="match status" value="1"/>
</dbReference>
<evidence type="ECO:0000256" key="4">
    <source>
        <dbReference type="ARBA" id="ARBA00022737"/>
    </source>
</evidence>
<dbReference type="GO" id="GO:0008143">
    <property type="term" value="F:poly(A) binding"/>
    <property type="evidence" value="ECO:0007669"/>
    <property type="project" value="InterPro"/>
</dbReference>
<keyword evidence="3 8" id="KW-0479">Metal-binding</keyword>
<feature type="region of interest" description="Disordered" evidence="9">
    <location>
        <begin position="117"/>
        <end position="137"/>
    </location>
</feature>
<dbReference type="GO" id="GO:0005737">
    <property type="term" value="C:cytoplasm"/>
    <property type="evidence" value="ECO:0007669"/>
    <property type="project" value="TreeGrafter"/>
</dbReference>
<sequence>MSPAPQVTMGTSHAQELQDSIQAELAKFEYAPDDDPVMAEYITVMLANSKTQDQITAELMDLIGDQYDESFTTWLFARATNQLLAPSTTTNVEPSPAPVEAPAPVPVAKDTVIAPSEVARDDPPHSRRPPTGPANGLFARALSSSALNPVQPAPVVGQKRPAPSQGSEPSSKRRVSGGVSDSTPPSGPRKLAAGDASKNLLERLGGKEANDARQRQDSVQQKIDSITRAGGVAASAPKPLGGQVQQIPLHLQQQQQHMGLGMQGGFNPGMMNNMMMDPQAFMGNMMGGGMGMGLQEMMMVQMAQMQAMQQQMQQLAASQQSGNNNNRNNRNNANNNNNSNNNNNNNPRRTNGAAGPASQAIVPVIAKEAAPLPTKPTETDLCKFALGCTNAACTYSHPSPAATPQTQLVLSTEACEAGKNCKDQECVKSHVSPAQLGADHTGPTQVLCKFQNCTNPSCQFLHVDAAGQPTAPPALANPALAEKPKEKKGTGNGGIGDLDGVVAAPASSATTAAAIGGLDGPLTASGKLCKFKSHCTRADCKYTHPFGRTAPAPRSTTYHPYAHSTSNSKTFSNPSLTRPAGANRSVVFNANAKPFVPPVSPLSRLEQKTHISDRLVSKTESGGEKIIPGSTPAPVTPANIPAPAPTPAEAGDV</sequence>
<dbReference type="Gene3D" id="1.10.340.40">
    <property type="entry name" value="Nuclear abundant poly(A) RNA-bind protein 2, N-terminal domain"/>
    <property type="match status" value="1"/>
</dbReference>
<evidence type="ECO:0000256" key="6">
    <source>
        <dbReference type="ARBA" id="ARBA00022833"/>
    </source>
</evidence>